<evidence type="ECO:0000313" key="1">
    <source>
        <dbReference type="EMBL" id="CAE6711867.1"/>
    </source>
</evidence>
<dbReference type="EMBL" id="CAJNBJ010000001">
    <property type="protein sequence ID" value="CAE6711867.1"/>
    <property type="molecule type" value="Genomic_DNA"/>
</dbReference>
<keyword evidence="2" id="KW-1185">Reference proteome</keyword>
<protein>
    <recommendedName>
        <fullName evidence="3">Outer membrane lipoprotein BamD-like domain-containing protein</fullName>
    </recommendedName>
</protein>
<dbReference type="SUPFAM" id="SSF48452">
    <property type="entry name" value="TPR-like"/>
    <property type="match status" value="1"/>
</dbReference>
<dbReference type="RefSeq" id="WP_213041027.1">
    <property type="nucleotide sequence ID" value="NZ_CAJNBJ010000001.1"/>
</dbReference>
<evidence type="ECO:0008006" key="3">
    <source>
        <dbReference type="Google" id="ProtNLM"/>
    </source>
</evidence>
<sequence>MPRSCAWIALTVVLLGSGCGPDQSAQWLETAQFEERQTNLTHARELYEDIIRQYPDSPAAKTARARLAELAGK</sequence>
<gene>
    <name evidence="1" type="ORF">NSPZN2_11257</name>
</gene>
<evidence type="ECO:0000313" key="2">
    <source>
        <dbReference type="Proteomes" id="UP000675880"/>
    </source>
</evidence>
<comment type="caution">
    <text evidence="1">The sequence shown here is derived from an EMBL/GenBank/DDBJ whole genome shotgun (WGS) entry which is preliminary data.</text>
</comment>
<name>A0ABM8QRT6_9BACT</name>
<dbReference type="PROSITE" id="PS51257">
    <property type="entry name" value="PROKAR_LIPOPROTEIN"/>
    <property type="match status" value="1"/>
</dbReference>
<dbReference type="Gene3D" id="1.25.40.10">
    <property type="entry name" value="Tetratricopeptide repeat domain"/>
    <property type="match status" value="1"/>
</dbReference>
<accession>A0ABM8QRT6</accession>
<proteinExistence type="predicted"/>
<organism evidence="1 2">
    <name type="scientific">Nitrospira defluvii</name>
    <dbReference type="NCBI Taxonomy" id="330214"/>
    <lineage>
        <taxon>Bacteria</taxon>
        <taxon>Pseudomonadati</taxon>
        <taxon>Nitrospirota</taxon>
        <taxon>Nitrospiria</taxon>
        <taxon>Nitrospirales</taxon>
        <taxon>Nitrospiraceae</taxon>
        <taxon>Nitrospira</taxon>
    </lineage>
</organism>
<reference evidence="1 2" key="1">
    <citation type="submission" date="2021-02" db="EMBL/GenBank/DDBJ databases">
        <authorList>
            <person name="Han P."/>
        </authorList>
    </citation>
    <scope>NUCLEOTIDE SEQUENCE [LARGE SCALE GENOMIC DNA]</scope>
    <source>
        <strain evidence="1">Candidatus Nitrospira sp. ZN2</strain>
    </source>
</reference>
<dbReference type="Pfam" id="PF13428">
    <property type="entry name" value="TPR_14"/>
    <property type="match status" value="1"/>
</dbReference>
<dbReference type="Proteomes" id="UP000675880">
    <property type="component" value="Unassembled WGS sequence"/>
</dbReference>
<dbReference type="InterPro" id="IPR011990">
    <property type="entry name" value="TPR-like_helical_dom_sf"/>
</dbReference>